<dbReference type="PANTHER" id="PTHR11993">
    <property type="entry name" value="NADH-UBIQUINONE OXIDOREDUCTASE 49 KDA SUBUNIT"/>
    <property type="match status" value="1"/>
</dbReference>
<keyword evidence="17" id="KW-1185">Reference proteome</keyword>
<protein>
    <recommendedName>
        <fullName evidence="12 13">Multifunctional fusion protein</fullName>
    </recommendedName>
    <domain>
        <recommendedName>
            <fullName evidence="12">NADH-quinone oxidoreductase subunit C</fullName>
            <ecNumber evidence="12">7.1.1.-</ecNumber>
        </recommendedName>
        <alternativeName>
            <fullName evidence="12">NADH dehydrogenase I subunit C</fullName>
        </alternativeName>
        <alternativeName>
            <fullName evidence="12">NDH-1 subunit C</fullName>
        </alternativeName>
    </domain>
    <domain>
        <recommendedName>
            <fullName evidence="13">NADH-quinone oxidoreductase subunit D</fullName>
        </recommendedName>
        <alternativeName>
            <fullName evidence="13">NADH dehydrogenase I subunit D</fullName>
        </alternativeName>
        <alternativeName>
            <fullName evidence="13">NDH-1 subunit D</fullName>
        </alternativeName>
    </domain>
</protein>
<proteinExistence type="inferred from homology"/>
<comment type="similarity">
    <text evidence="12">Belongs to the complex I 30 kDa subunit family.</text>
</comment>
<comment type="catalytic activity">
    <reaction evidence="11 12">
        <text>a quinone + NADH + 5 H(+)(in) = a quinol + NAD(+) + 4 H(+)(out)</text>
        <dbReference type="Rhea" id="RHEA:57888"/>
        <dbReference type="ChEBI" id="CHEBI:15378"/>
        <dbReference type="ChEBI" id="CHEBI:24646"/>
        <dbReference type="ChEBI" id="CHEBI:57540"/>
        <dbReference type="ChEBI" id="CHEBI:57945"/>
        <dbReference type="ChEBI" id="CHEBI:132124"/>
    </reaction>
</comment>
<dbReference type="InterPro" id="IPR010218">
    <property type="entry name" value="NADH_DH_suC"/>
</dbReference>
<evidence type="ECO:0000259" key="14">
    <source>
        <dbReference type="Pfam" id="PF00329"/>
    </source>
</evidence>
<dbReference type="InterPro" id="IPR037232">
    <property type="entry name" value="NADH_quin_OxRdtase_su_C/D-like"/>
</dbReference>
<reference evidence="16 17" key="1">
    <citation type="submission" date="2015-10" db="EMBL/GenBank/DDBJ databases">
        <authorList>
            <person name="Gilbert D.G."/>
        </authorList>
    </citation>
    <scope>NUCLEOTIDE SEQUENCE [LARGE SCALE GENOMIC DNA]</scope>
    <source>
        <strain evidence="16">COMA1</strain>
    </source>
</reference>
<dbReference type="Gene3D" id="1.10.645.10">
    <property type="entry name" value="Cytochrome-c3 Hydrogenase, chain B"/>
    <property type="match status" value="1"/>
</dbReference>
<evidence type="ECO:0000256" key="4">
    <source>
        <dbReference type="ARBA" id="ARBA00022448"/>
    </source>
</evidence>
<dbReference type="NCBIfam" id="TIGR01962">
    <property type="entry name" value="NuoD"/>
    <property type="match status" value="1"/>
</dbReference>
<evidence type="ECO:0000259" key="15">
    <source>
        <dbReference type="Pfam" id="PF00346"/>
    </source>
</evidence>
<keyword evidence="5 12" id="KW-1003">Cell membrane</keyword>
<dbReference type="GO" id="GO:0051287">
    <property type="term" value="F:NAD binding"/>
    <property type="evidence" value="ECO:0007669"/>
    <property type="project" value="InterPro"/>
</dbReference>
<dbReference type="HAMAP" id="MF_01358">
    <property type="entry name" value="NDH1_NuoD"/>
    <property type="match status" value="1"/>
</dbReference>
<evidence type="ECO:0000256" key="5">
    <source>
        <dbReference type="ARBA" id="ARBA00022475"/>
    </source>
</evidence>
<dbReference type="EC" id="7.1.1.-" evidence="12"/>
<dbReference type="HAMAP" id="MF_01357">
    <property type="entry name" value="NDH1_NuoC"/>
    <property type="match status" value="1"/>
</dbReference>
<dbReference type="NCBIfam" id="NF008728">
    <property type="entry name" value="PRK11742.1"/>
    <property type="match status" value="1"/>
</dbReference>
<dbReference type="GO" id="GO:0048038">
    <property type="term" value="F:quinone binding"/>
    <property type="evidence" value="ECO:0007669"/>
    <property type="project" value="UniProtKB-KW"/>
</dbReference>
<evidence type="ECO:0000313" key="17">
    <source>
        <dbReference type="Proteomes" id="UP000199032"/>
    </source>
</evidence>
<evidence type="ECO:0000256" key="1">
    <source>
        <dbReference type="ARBA" id="ARBA00002378"/>
    </source>
</evidence>
<evidence type="ECO:0000256" key="7">
    <source>
        <dbReference type="ARBA" id="ARBA00023027"/>
    </source>
</evidence>
<keyword evidence="12" id="KW-0874">Quinone</keyword>
<name>A0A0S4LT32_9BACT</name>
<dbReference type="InterPro" id="IPR029014">
    <property type="entry name" value="NiFe-Hase_large"/>
</dbReference>
<comment type="similarity">
    <text evidence="13">Belongs to the complex I 49 kDa subunit family.</text>
</comment>
<dbReference type="InterPro" id="IPR020396">
    <property type="entry name" value="NADH_UbQ_OxRdtase_CS"/>
</dbReference>
<dbReference type="InterPro" id="IPR022885">
    <property type="entry name" value="NDH1_su_D/H"/>
</dbReference>
<keyword evidence="9 12" id="KW-0472">Membrane</keyword>
<dbReference type="Pfam" id="PF00329">
    <property type="entry name" value="Complex1_30kDa"/>
    <property type="match status" value="1"/>
</dbReference>
<comment type="function">
    <text evidence="1 12">NDH-1 shuttles electrons from NADH, via FMN and iron-sulfur (Fe-S) centers, to quinones in the respiratory chain. The immediate electron acceptor for the enzyme in this species is believed to be ubiquinone. Couples the redox reaction to proton translocation (for every two electrons transferred, four hydrogen ions are translocated across the cytoplasmic membrane), and thus conserves the redox energy in a proton gradient.</text>
</comment>
<dbReference type="STRING" id="1742972.COMA1_70079"/>
<dbReference type="SUPFAM" id="SSF56762">
    <property type="entry name" value="HydB/Nqo4-like"/>
    <property type="match status" value="1"/>
</dbReference>
<comment type="subcellular location">
    <subcellularLocation>
        <location evidence="2">Cell inner membrane</location>
        <topology evidence="2">Peripheral membrane protein</topology>
    </subcellularLocation>
    <subcellularLocation>
        <location evidence="12">Cell membrane</location>
        <topology evidence="12">Peripheral membrane protein</topology>
        <orientation evidence="12">Cytoplasmic side</orientation>
    </subcellularLocation>
</comment>
<evidence type="ECO:0000313" key="16">
    <source>
        <dbReference type="EMBL" id="CUS39188.1"/>
    </source>
</evidence>
<comment type="subunit">
    <text evidence="12">NDH-1 is composed of 14 different subunits. Subunits NuoB, C, D, E, F, and G constitute the peripheral sector of the complex.</text>
</comment>
<evidence type="ECO:0000256" key="11">
    <source>
        <dbReference type="ARBA" id="ARBA00047712"/>
    </source>
</evidence>
<evidence type="ECO:0000256" key="3">
    <source>
        <dbReference type="ARBA" id="ARBA00010019"/>
    </source>
</evidence>
<dbReference type="SUPFAM" id="SSF143243">
    <property type="entry name" value="Nqo5-like"/>
    <property type="match status" value="1"/>
</dbReference>
<dbReference type="Proteomes" id="UP000199032">
    <property type="component" value="Unassembled WGS sequence"/>
</dbReference>
<evidence type="ECO:0000256" key="12">
    <source>
        <dbReference type="HAMAP-Rule" id="MF_01357"/>
    </source>
</evidence>
<keyword evidence="8 12" id="KW-0830">Ubiquinone</keyword>
<evidence type="ECO:0000256" key="13">
    <source>
        <dbReference type="HAMAP-Rule" id="MF_01358"/>
    </source>
</evidence>
<accession>A0A0S4LT32</accession>
<dbReference type="GO" id="GO:0008137">
    <property type="term" value="F:NADH dehydrogenase (ubiquinone) activity"/>
    <property type="evidence" value="ECO:0007669"/>
    <property type="project" value="InterPro"/>
</dbReference>
<dbReference type="InterPro" id="IPR001268">
    <property type="entry name" value="NADH_UbQ_OxRdtase_30kDa_su"/>
</dbReference>
<keyword evidence="6" id="KW-0997">Cell inner membrane</keyword>
<keyword evidence="4 12" id="KW-0813">Transport</keyword>
<sequence>MIPRASTIPLMGAGERTGVVAEIESRFGSSGWLSAVQPTKDDIPTIWIDRAKIRETLRYVRSEIPRPFPMLFDLSAMDERLRQHHDGLPIGSFSVFYHLFSFDRNQSLRIKVALDDESLSLPSSIDLWPNANWYEREIFDMFGIRFEGHPFLRRLLMPSWWEGHPLRKDHPSRATEVGLFQLPPEKLVMTQDALQFKPEDWGLARTYHDRDSDFDYMFINLGPAHTGTHGVLRLVAQLAGEEIVNIVPDIGFHHRSQEKIAERQTWHSFIPYTDRVDYLQGVLNEMPYCLAVERLAGVTVPPRAQVIRVMMSEFYRIASHLVWYGTFAGDVGALSPVFYMFNDRERILSIVEGVCGGRMHPNWLRIGGVARDLPLGWDAQVRQFVEWFPSRLDDYERLVMDNPILKQRTVGIGVLSLEDAIAWGATGPMLRACGLPWDLRKVRPYSGYEQFDFEVPTASNGDCYDRAVVHMLELRQSLAIIRQCLDSMPSGPYTSLDPLATPPLKHHTMQDIETLINHFVGVSWGPILPPGEAEVSTESSKGQTSYYLTSDGSQFSYRTRIRTPSFAHIQMVPLMARGELLSDLLAVLGSVDYVLSDVDR</sequence>
<dbReference type="PROSITE" id="PS00542">
    <property type="entry name" value="COMPLEX1_30K"/>
    <property type="match status" value="1"/>
</dbReference>
<feature type="domain" description="NADH:ubiquinone oxidoreductase 30kDa subunit" evidence="14">
    <location>
        <begin position="46"/>
        <end position="175"/>
    </location>
</feature>
<gene>
    <name evidence="12 16" type="primary">nuoC</name>
    <name evidence="13" type="synonym">nuoD</name>
    <name evidence="16" type="ORF">COMA1_70079</name>
</gene>
<evidence type="ECO:0000256" key="10">
    <source>
        <dbReference type="ARBA" id="ARBA00023268"/>
    </source>
</evidence>
<dbReference type="InterPro" id="IPR001135">
    <property type="entry name" value="NADH_Q_OxRdtase_suD"/>
</dbReference>
<dbReference type="OrthoDB" id="9801496at2"/>
<dbReference type="RefSeq" id="WP_090751117.1">
    <property type="nucleotide sequence ID" value="NZ_CZQA01000013.1"/>
</dbReference>
<evidence type="ECO:0000256" key="9">
    <source>
        <dbReference type="ARBA" id="ARBA00023136"/>
    </source>
</evidence>
<dbReference type="AlphaFoldDB" id="A0A0S4LT32"/>
<comment type="similarity">
    <text evidence="3">In the C-terminal section; belongs to the complex I 49 kDa subunit family.</text>
</comment>
<evidence type="ECO:0000256" key="2">
    <source>
        <dbReference type="ARBA" id="ARBA00004417"/>
    </source>
</evidence>
<keyword evidence="12" id="KW-1278">Translocase</keyword>
<organism evidence="16 17">
    <name type="scientific">Candidatus Nitrospira nitrosa</name>
    <dbReference type="NCBI Taxonomy" id="1742972"/>
    <lineage>
        <taxon>Bacteria</taxon>
        <taxon>Pseudomonadati</taxon>
        <taxon>Nitrospirota</taxon>
        <taxon>Nitrospiria</taxon>
        <taxon>Nitrospirales</taxon>
        <taxon>Nitrospiraceae</taxon>
        <taxon>Nitrospira</taxon>
    </lineage>
</organism>
<dbReference type="PANTHER" id="PTHR11993:SF45">
    <property type="entry name" value="NADH-QUINONE OXIDOREDUCTASE SUBUNIT C_D"/>
    <property type="match status" value="1"/>
</dbReference>
<feature type="domain" description="NADH-quinone oxidoreductase subunit D" evidence="15">
    <location>
        <begin position="330"/>
        <end position="600"/>
    </location>
</feature>
<keyword evidence="16" id="KW-0560">Oxidoreductase</keyword>
<keyword evidence="7 12" id="KW-0520">NAD</keyword>
<dbReference type="Gene3D" id="3.30.460.80">
    <property type="entry name" value="NADH:ubiquinone oxidoreductase, 30kDa subunit"/>
    <property type="match status" value="1"/>
</dbReference>
<dbReference type="EMBL" id="CZQA01000013">
    <property type="protein sequence ID" value="CUS39188.1"/>
    <property type="molecule type" value="Genomic_DNA"/>
</dbReference>
<dbReference type="NCBIfam" id="NF004739">
    <property type="entry name" value="PRK06075.1"/>
    <property type="match status" value="1"/>
</dbReference>
<keyword evidence="10" id="KW-0511">Multifunctional enzyme</keyword>
<dbReference type="GO" id="GO:0005886">
    <property type="term" value="C:plasma membrane"/>
    <property type="evidence" value="ECO:0007669"/>
    <property type="project" value="UniProtKB-SubCell"/>
</dbReference>
<dbReference type="Pfam" id="PF00346">
    <property type="entry name" value="Complex1_49kDa"/>
    <property type="match status" value="1"/>
</dbReference>
<dbReference type="GO" id="GO:0050136">
    <property type="term" value="F:NADH dehydrogenase (quinone) (non-electrogenic) activity"/>
    <property type="evidence" value="ECO:0007669"/>
    <property type="project" value="UniProtKB-UniRule"/>
</dbReference>
<evidence type="ECO:0000256" key="8">
    <source>
        <dbReference type="ARBA" id="ARBA00023075"/>
    </source>
</evidence>
<evidence type="ECO:0000256" key="6">
    <source>
        <dbReference type="ARBA" id="ARBA00022519"/>
    </source>
</evidence>